<keyword evidence="2" id="KW-1185">Reference proteome</keyword>
<gene>
    <name evidence="1" type="ORF">Tco_1070438</name>
</gene>
<dbReference type="Proteomes" id="UP001151760">
    <property type="component" value="Unassembled WGS sequence"/>
</dbReference>
<evidence type="ECO:0000313" key="1">
    <source>
        <dbReference type="EMBL" id="GJT88721.1"/>
    </source>
</evidence>
<comment type="caution">
    <text evidence="1">The sequence shown here is derived from an EMBL/GenBank/DDBJ whole genome shotgun (WGS) entry which is preliminary data.</text>
</comment>
<reference evidence="1" key="2">
    <citation type="submission" date="2022-01" db="EMBL/GenBank/DDBJ databases">
        <authorList>
            <person name="Yamashiro T."/>
            <person name="Shiraishi A."/>
            <person name="Satake H."/>
            <person name="Nakayama K."/>
        </authorList>
    </citation>
    <scope>NUCLEOTIDE SEQUENCE</scope>
</reference>
<dbReference type="EMBL" id="BQNB010019756">
    <property type="protein sequence ID" value="GJT88721.1"/>
    <property type="molecule type" value="Genomic_DNA"/>
</dbReference>
<proteinExistence type="predicted"/>
<accession>A0ABQ5HMS6</accession>
<name>A0ABQ5HMS6_9ASTR</name>
<sequence>MAVHNKFFNYLQPEWYKYVTNVCLSKNLAEDSYDTLFDHLQQYEGIVNASRVKRVVKTHDPLALVANTYATICDDQEDILTTSMMLLACAITQRYSTPTNNRLHTYSITRNQAVVQADRVDIQRKNVGNGGRYVRRTTDNQGDSARNRNVKKEYCPKARVRDSKYFLEQMLLAKKDEAGIMLNAEQNDFLFANAPEIEELKDLSATICMMARLQQADNDSENGPNYDSEFISEGFRKRKEELQINISKEIKQSLQLKNECASLKHKFNKQKDSYLDDILNFEEKVKKNENVVVKMSNSIQAMFMLGPKPNFFYDPKLKHGLGYKNHYTLKKAISVNPNLYDASFLYNSTVHVDVCDTENILEDATKSQLKMKGKLEDPIAIEKKVKFGPVNYAKMNDLYETFVPQVELSLEQNNLSEASTSNVTHVIANASKLSSPPLEMPKLTFVDREDSILRKFCYNEVKPILDYLHAIFKVIQKEFPKDVQVMMNVFESMESELDDTLKQNKLLNDRLLEATLTHDVEKCVLMHSESKNDNLSVEI</sequence>
<organism evidence="1 2">
    <name type="scientific">Tanacetum coccineum</name>
    <dbReference type="NCBI Taxonomy" id="301880"/>
    <lineage>
        <taxon>Eukaryota</taxon>
        <taxon>Viridiplantae</taxon>
        <taxon>Streptophyta</taxon>
        <taxon>Embryophyta</taxon>
        <taxon>Tracheophyta</taxon>
        <taxon>Spermatophyta</taxon>
        <taxon>Magnoliopsida</taxon>
        <taxon>eudicotyledons</taxon>
        <taxon>Gunneridae</taxon>
        <taxon>Pentapetalae</taxon>
        <taxon>asterids</taxon>
        <taxon>campanulids</taxon>
        <taxon>Asterales</taxon>
        <taxon>Asteraceae</taxon>
        <taxon>Asteroideae</taxon>
        <taxon>Anthemideae</taxon>
        <taxon>Anthemidinae</taxon>
        <taxon>Tanacetum</taxon>
    </lineage>
</organism>
<evidence type="ECO:0000313" key="2">
    <source>
        <dbReference type="Proteomes" id="UP001151760"/>
    </source>
</evidence>
<protein>
    <submittedName>
        <fullName evidence="1">Uncharacterized protein</fullName>
    </submittedName>
</protein>
<reference evidence="1" key="1">
    <citation type="journal article" date="2022" name="Int. J. Mol. Sci.">
        <title>Draft Genome of Tanacetum Coccineum: Genomic Comparison of Closely Related Tanacetum-Family Plants.</title>
        <authorList>
            <person name="Yamashiro T."/>
            <person name="Shiraishi A."/>
            <person name="Nakayama K."/>
            <person name="Satake H."/>
        </authorList>
    </citation>
    <scope>NUCLEOTIDE SEQUENCE</scope>
</reference>